<sequence length="125" mass="14059">MPVGFGSYLKDQLSRLLDPRRLVVIQDAAGAEDQNKNVLEEDEVLQKNVPPEVAVAELQLLNTANVSSENCAHDRKRKSHRRRGSRAPSDVAGKQREETCQEELDSPTEYRILGFGQPPQEIYTD</sequence>
<evidence type="ECO:0000256" key="1">
    <source>
        <dbReference type="SAM" id="MobiDB-lite"/>
    </source>
</evidence>
<organism evidence="2 3">
    <name type="scientific">Liparis tanakae</name>
    <name type="common">Tanaka's snailfish</name>
    <dbReference type="NCBI Taxonomy" id="230148"/>
    <lineage>
        <taxon>Eukaryota</taxon>
        <taxon>Metazoa</taxon>
        <taxon>Chordata</taxon>
        <taxon>Craniata</taxon>
        <taxon>Vertebrata</taxon>
        <taxon>Euteleostomi</taxon>
        <taxon>Actinopterygii</taxon>
        <taxon>Neopterygii</taxon>
        <taxon>Teleostei</taxon>
        <taxon>Neoteleostei</taxon>
        <taxon>Acanthomorphata</taxon>
        <taxon>Eupercaria</taxon>
        <taxon>Perciformes</taxon>
        <taxon>Cottioidei</taxon>
        <taxon>Cottales</taxon>
        <taxon>Liparidae</taxon>
        <taxon>Liparis</taxon>
    </lineage>
</organism>
<dbReference type="AlphaFoldDB" id="A0A4Z2HP28"/>
<evidence type="ECO:0000313" key="3">
    <source>
        <dbReference type="Proteomes" id="UP000314294"/>
    </source>
</evidence>
<protein>
    <submittedName>
        <fullName evidence="2">Uncharacterized protein</fullName>
    </submittedName>
</protein>
<evidence type="ECO:0000313" key="2">
    <source>
        <dbReference type="EMBL" id="TNN67568.1"/>
    </source>
</evidence>
<proteinExistence type="predicted"/>
<dbReference type="EMBL" id="SRLO01000202">
    <property type="protein sequence ID" value="TNN67568.1"/>
    <property type="molecule type" value="Genomic_DNA"/>
</dbReference>
<keyword evidence="3" id="KW-1185">Reference proteome</keyword>
<dbReference type="Proteomes" id="UP000314294">
    <property type="component" value="Unassembled WGS sequence"/>
</dbReference>
<reference evidence="2 3" key="1">
    <citation type="submission" date="2019-03" db="EMBL/GenBank/DDBJ databases">
        <title>First draft genome of Liparis tanakae, snailfish: a comprehensive survey of snailfish specific genes.</title>
        <authorList>
            <person name="Kim W."/>
            <person name="Song I."/>
            <person name="Jeong J.-H."/>
            <person name="Kim D."/>
            <person name="Kim S."/>
            <person name="Ryu S."/>
            <person name="Song J.Y."/>
            <person name="Lee S.K."/>
        </authorList>
    </citation>
    <scope>NUCLEOTIDE SEQUENCE [LARGE SCALE GENOMIC DNA]</scope>
    <source>
        <tissue evidence="2">Muscle</tissue>
    </source>
</reference>
<feature type="region of interest" description="Disordered" evidence="1">
    <location>
        <begin position="66"/>
        <end position="125"/>
    </location>
</feature>
<accession>A0A4Z2HP28</accession>
<feature type="compositionally biased region" description="Basic residues" evidence="1">
    <location>
        <begin position="74"/>
        <end position="85"/>
    </location>
</feature>
<name>A0A4Z2HP28_9TELE</name>
<gene>
    <name evidence="2" type="ORF">EYF80_022241</name>
</gene>
<comment type="caution">
    <text evidence="2">The sequence shown here is derived from an EMBL/GenBank/DDBJ whole genome shotgun (WGS) entry which is preliminary data.</text>
</comment>